<evidence type="ECO:0000313" key="2">
    <source>
        <dbReference type="Proteomes" id="UP001358614"/>
    </source>
</evidence>
<gene>
    <name evidence="1" type="ORF">V865_005281</name>
</gene>
<name>A0AAX4KML4_9TREE</name>
<reference evidence="1 2" key="1">
    <citation type="submission" date="2024-01" db="EMBL/GenBank/DDBJ databases">
        <title>Comparative genomics of Cryptococcus and Kwoniella reveals pathogenesis evolution and contrasting modes of karyotype evolution via chromosome fusion or intercentromeric recombination.</title>
        <authorList>
            <person name="Coelho M.A."/>
            <person name="David-Palma M."/>
            <person name="Shea T."/>
            <person name="Bowers K."/>
            <person name="McGinley-Smith S."/>
            <person name="Mohammad A.W."/>
            <person name="Gnirke A."/>
            <person name="Yurkov A.M."/>
            <person name="Nowrousian M."/>
            <person name="Sun S."/>
            <person name="Cuomo C.A."/>
            <person name="Heitman J."/>
        </authorList>
    </citation>
    <scope>NUCLEOTIDE SEQUENCE [LARGE SCALE GENOMIC DNA]</scope>
    <source>
        <strain evidence="1 2">PYCC6329</strain>
    </source>
</reference>
<protein>
    <recommendedName>
        <fullName evidence="3">Protein kinase domain-containing protein</fullName>
    </recommendedName>
</protein>
<dbReference type="GeneID" id="91104082"/>
<dbReference type="AlphaFoldDB" id="A0AAX4KML4"/>
<dbReference type="Proteomes" id="UP001358614">
    <property type="component" value="Chromosome 1"/>
</dbReference>
<proteinExistence type="predicted"/>
<accession>A0AAX4KML4</accession>
<dbReference type="KEGG" id="ker:91104082"/>
<dbReference type="EMBL" id="CP144089">
    <property type="protein sequence ID" value="WWD07184.1"/>
    <property type="molecule type" value="Genomic_DNA"/>
</dbReference>
<evidence type="ECO:0000313" key="1">
    <source>
        <dbReference type="EMBL" id="WWD07184.1"/>
    </source>
</evidence>
<keyword evidence="2" id="KW-1185">Reference proteome</keyword>
<organism evidence="1 2">
    <name type="scientific">Kwoniella europaea PYCC6329</name>
    <dbReference type="NCBI Taxonomy" id="1423913"/>
    <lineage>
        <taxon>Eukaryota</taxon>
        <taxon>Fungi</taxon>
        <taxon>Dikarya</taxon>
        <taxon>Basidiomycota</taxon>
        <taxon>Agaricomycotina</taxon>
        <taxon>Tremellomycetes</taxon>
        <taxon>Tremellales</taxon>
        <taxon>Cryptococcaceae</taxon>
        <taxon>Kwoniella</taxon>
    </lineage>
</organism>
<evidence type="ECO:0008006" key="3">
    <source>
        <dbReference type="Google" id="ProtNLM"/>
    </source>
</evidence>
<dbReference type="RefSeq" id="XP_066085151.1">
    <property type="nucleotide sequence ID" value="XM_066229054.1"/>
</dbReference>
<sequence length="91" mass="10856">MRADFWKEEDCLNIEQAYRTLHEVAGVGHGEIAENHIIVNREKNRVAILDFHGADTFSSIRQPKRTKRMVEWDEGCLEEVLYPWRDRPREF</sequence>